<comment type="caution">
    <text evidence="3">The sequence shown here is derived from an EMBL/GenBank/DDBJ whole genome shotgun (WGS) entry which is preliminary data.</text>
</comment>
<evidence type="ECO:0000256" key="1">
    <source>
        <dbReference type="SAM" id="MobiDB-lite"/>
    </source>
</evidence>
<organism evidence="3 4">
    <name type="scientific">Polarella glacialis</name>
    <name type="common">Dinoflagellate</name>
    <dbReference type="NCBI Taxonomy" id="89957"/>
    <lineage>
        <taxon>Eukaryota</taxon>
        <taxon>Sar</taxon>
        <taxon>Alveolata</taxon>
        <taxon>Dinophyceae</taxon>
        <taxon>Suessiales</taxon>
        <taxon>Suessiaceae</taxon>
        <taxon>Polarella</taxon>
    </lineage>
</organism>
<sequence>MFKFGPWGDSLSLSTAKTVCAQRSQPGPWGDLTPSKADKPRKADKSSKADKGPWGETGAVVLDASPGPWGDLTPSKAEKPRKADKSSKADKGPWGETGAVVLDAGPWGNTCLASQGAQSSQPRKRARVLRAHRQVGLDFNAGSAESAVRDVLSTQLPRATEATKHEQNGADANKVQQRWQTAGRSCRCGKAAGTCSKHVNLKRLQAVCKEFWSIPAGERGHLLRILYEQQEGSEGSEVSNIGGQRESLRLVAVQWQLCGKRVCFSNFVHLLGTSQNSTRRAIHGAPDRRTSDLSCRPVLSEQSQHVDWFFYELYQSTAEALPEEQCGKVQRKGSVDADILLDESPWSAEEIIEPGPLLSEWSPDQPELDHYVALTMASTSHCIGLPVRRLQHGKLSELYWVFMASWECIQSHNASLGRVPSFSTFSRRWKKWHHVLKFRKSSQHAQCQTCWDLQKEMLGFRGSGVVSWTSRLAAARSLKQHYIDQYLDRCIYWSLRFASRQRGNVLTIIIDTMDRAKFAWPCWPSSRVPHDMMSLHRPRIVITAALVHGYFGELYAATEDLVHGSDAFLDVLP</sequence>
<feature type="compositionally biased region" description="Basic and acidic residues" evidence="1">
    <location>
        <begin position="76"/>
        <end position="93"/>
    </location>
</feature>
<dbReference type="AlphaFoldDB" id="A0A813KT80"/>
<dbReference type="Proteomes" id="UP000626109">
    <property type="component" value="Unassembled WGS sequence"/>
</dbReference>
<proteinExistence type="predicted"/>
<feature type="compositionally biased region" description="Basic and acidic residues" evidence="1">
    <location>
        <begin position="36"/>
        <end position="53"/>
    </location>
</feature>
<name>A0A813KT80_POLGL</name>
<protein>
    <submittedName>
        <fullName evidence="3">Uncharacterized protein</fullName>
    </submittedName>
</protein>
<gene>
    <name evidence="2" type="ORF">PGLA2088_LOCUS34454</name>
    <name evidence="3" type="ORF">PGLA2088_LOCUS36694</name>
</gene>
<feature type="region of interest" description="Disordered" evidence="1">
    <location>
        <begin position="18"/>
        <end position="100"/>
    </location>
</feature>
<evidence type="ECO:0000313" key="4">
    <source>
        <dbReference type="Proteomes" id="UP000626109"/>
    </source>
</evidence>
<dbReference type="EMBL" id="CAJNNW010031360">
    <property type="protein sequence ID" value="CAE8707273.1"/>
    <property type="molecule type" value="Genomic_DNA"/>
</dbReference>
<reference evidence="3" key="1">
    <citation type="submission" date="2021-02" db="EMBL/GenBank/DDBJ databases">
        <authorList>
            <person name="Dougan E. K."/>
            <person name="Rhodes N."/>
            <person name="Thang M."/>
            <person name="Chan C."/>
        </authorList>
    </citation>
    <scope>NUCLEOTIDE SEQUENCE</scope>
</reference>
<evidence type="ECO:0000313" key="3">
    <source>
        <dbReference type="EMBL" id="CAE8711837.1"/>
    </source>
</evidence>
<evidence type="ECO:0000313" key="2">
    <source>
        <dbReference type="EMBL" id="CAE8707273.1"/>
    </source>
</evidence>
<accession>A0A813KT80</accession>
<dbReference type="EMBL" id="CAJNNW010032226">
    <property type="protein sequence ID" value="CAE8711837.1"/>
    <property type="molecule type" value="Genomic_DNA"/>
</dbReference>